<accession>A5DND7</accession>
<protein>
    <submittedName>
        <fullName evidence="2">Uncharacterized protein</fullName>
    </submittedName>
</protein>
<dbReference type="HOGENOM" id="CLU_1027162_0_0_1"/>
<evidence type="ECO:0000313" key="2">
    <source>
        <dbReference type="EMBL" id="EDK40690.2"/>
    </source>
</evidence>
<dbReference type="RefSeq" id="XP_001482833.2">
    <property type="nucleotide sequence ID" value="XM_001482783.1"/>
</dbReference>
<keyword evidence="3" id="KW-1185">Reference proteome</keyword>
<organism evidence="2 3">
    <name type="scientific">Meyerozyma guilliermondii (strain ATCC 6260 / CBS 566 / DSM 6381 / JCM 1539 / NBRC 10279 / NRRL Y-324)</name>
    <name type="common">Yeast</name>
    <name type="synonym">Candida guilliermondii</name>
    <dbReference type="NCBI Taxonomy" id="294746"/>
    <lineage>
        <taxon>Eukaryota</taxon>
        <taxon>Fungi</taxon>
        <taxon>Dikarya</taxon>
        <taxon>Ascomycota</taxon>
        <taxon>Saccharomycotina</taxon>
        <taxon>Pichiomycetes</taxon>
        <taxon>Debaryomycetaceae</taxon>
        <taxon>Meyerozyma</taxon>
    </lineage>
</organism>
<feature type="compositionally biased region" description="Basic and acidic residues" evidence="1">
    <location>
        <begin position="177"/>
        <end position="192"/>
    </location>
</feature>
<dbReference type="EMBL" id="CH408160">
    <property type="protein sequence ID" value="EDK40690.2"/>
    <property type="molecule type" value="Genomic_DNA"/>
</dbReference>
<dbReference type="InParanoid" id="A5DND7"/>
<name>A5DND7_PICGU</name>
<feature type="region of interest" description="Disordered" evidence="1">
    <location>
        <begin position="121"/>
        <end position="224"/>
    </location>
</feature>
<feature type="compositionally biased region" description="Basic residues" evidence="1">
    <location>
        <begin position="127"/>
        <end position="144"/>
    </location>
</feature>
<dbReference type="KEGG" id="pgu:PGUG_04788"/>
<reference evidence="2 3" key="1">
    <citation type="journal article" date="2009" name="Nature">
        <title>Evolution of pathogenicity and sexual reproduction in eight Candida genomes.</title>
        <authorList>
            <person name="Butler G."/>
            <person name="Rasmussen M.D."/>
            <person name="Lin M.F."/>
            <person name="Santos M.A."/>
            <person name="Sakthikumar S."/>
            <person name="Munro C.A."/>
            <person name="Rheinbay E."/>
            <person name="Grabherr M."/>
            <person name="Forche A."/>
            <person name="Reedy J.L."/>
            <person name="Agrafioti I."/>
            <person name="Arnaud M.B."/>
            <person name="Bates S."/>
            <person name="Brown A.J."/>
            <person name="Brunke S."/>
            <person name="Costanzo M.C."/>
            <person name="Fitzpatrick D.A."/>
            <person name="de Groot P.W."/>
            <person name="Harris D."/>
            <person name="Hoyer L.L."/>
            <person name="Hube B."/>
            <person name="Klis F.M."/>
            <person name="Kodira C."/>
            <person name="Lennard N."/>
            <person name="Logue M.E."/>
            <person name="Martin R."/>
            <person name="Neiman A.M."/>
            <person name="Nikolaou E."/>
            <person name="Quail M.A."/>
            <person name="Quinn J."/>
            <person name="Santos M.C."/>
            <person name="Schmitzberger F.F."/>
            <person name="Sherlock G."/>
            <person name="Shah P."/>
            <person name="Silverstein K.A."/>
            <person name="Skrzypek M.S."/>
            <person name="Soll D."/>
            <person name="Staggs R."/>
            <person name="Stansfield I."/>
            <person name="Stumpf M.P."/>
            <person name="Sudbery P.E."/>
            <person name="Srikantha T."/>
            <person name="Zeng Q."/>
            <person name="Berman J."/>
            <person name="Berriman M."/>
            <person name="Heitman J."/>
            <person name="Gow N.A."/>
            <person name="Lorenz M.C."/>
            <person name="Birren B.W."/>
            <person name="Kellis M."/>
            <person name="Cuomo C.A."/>
        </authorList>
    </citation>
    <scope>NUCLEOTIDE SEQUENCE [LARGE SCALE GENOMIC DNA]</scope>
    <source>
        <strain evidence="3">ATCC 6260 / CBS 566 / DSM 6381 / JCM 1539 / NBRC 10279 / NRRL Y-324</strain>
    </source>
</reference>
<feature type="compositionally biased region" description="Acidic residues" evidence="1">
    <location>
        <begin position="159"/>
        <end position="168"/>
    </location>
</feature>
<dbReference type="VEuPathDB" id="FungiDB:PGUG_04788"/>
<dbReference type="GeneID" id="5124633"/>
<dbReference type="eggNOG" id="ENOG502S0RT">
    <property type="taxonomic scope" value="Eukaryota"/>
</dbReference>
<dbReference type="Proteomes" id="UP000001997">
    <property type="component" value="Unassembled WGS sequence"/>
</dbReference>
<evidence type="ECO:0000313" key="3">
    <source>
        <dbReference type="Proteomes" id="UP000001997"/>
    </source>
</evidence>
<feature type="compositionally biased region" description="Basic and acidic residues" evidence="1">
    <location>
        <begin position="213"/>
        <end position="224"/>
    </location>
</feature>
<evidence type="ECO:0000256" key="1">
    <source>
        <dbReference type="SAM" id="MobiDB-lite"/>
    </source>
</evidence>
<dbReference type="OrthoDB" id="4093878at2759"/>
<dbReference type="OMA" id="NSRNEHA"/>
<gene>
    <name evidence="2" type="ORF">PGUG_04788</name>
</gene>
<proteinExistence type="predicted"/>
<dbReference type="AlphaFoldDB" id="A5DND7"/>
<feature type="compositionally biased region" description="Basic and acidic residues" evidence="1">
    <location>
        <begin position="149"/>
        <end position="158"/>
    </location>
</feature>
<sequence>MLSYYGNRRCSPLHGIFSLSPVERLHRRQYEMFRQPRQIYTREYDSDGEFQLQIHKPYGGFEDYEVTVVRDRNGTAFLKVFSDHDHFLRRYEIDVTGINLESIEWNLNKKHNILTLHVPKILTRPKTERRHRHHKKSRHRHRGRNSNSRNEHATKSESEAETPSEGETSDYTNESIAESRTDSMDSKSDYVAERNGSNHRHSPTMEEIEDEEFARLRKELGGQP</sequence>